<dbReference type="SUPFAM" id="SSF46955">
    <property type="entry name" value="Putative DNA-binding domain"/>
    <property type="match status" value="1"/>
</dbReference>
<dbReference type="GO" id="GO:0003700">
    <property type="term" value="F:DNA-binding transcription factor activity"/>
    <property type="evidence" value="ECO:0007669"/>
    <property type="project" value="InterPro"/>
</dbReference>
<dbReference type="PANTHER" id="PTHR30204">
    <property type="entry name" value="REDOX-CYCLING DRUG-SENSING TRANSCRIPTIONAL ACTIVATOR SOXR"/>
    <property type="match status" value="1"/>
</dbReference>
<dbReference type="EMBL" id="QHKI01000074">
    <property type="protein sequence ID" value="RSM68649.1"/>
    <property type="molecule type" value="Genomic_DNA"/>
</dbReference>
<evidence type="ECO:0000256" key="2">
    <source>
        <dbReference type="ARBA" id="ARBA00023015"/>
    </source>
</evidence>
<dbReference type="PROSITE" id="PS50937">
    <property type="entry name" value="HTH_MERR_2"/>
    <property type="match status" value="1"/>
</dbReference>
<organism evidence="6 7">
    <name type="scientific">Kibdelosporangium aridum</name>
    <dbReference type="NCBI Taxonomy" id="2030"/>
    <lineage>
        <taxon>Bacteria</taxon>
        <taxon>Bacillati</taxon>
        <taxon>Actinomycetota</taxon>
        <taxon>Actinomycetes</taxon>
        <taxon>Pseudonocardiales</taxon>
        <taxon>Pseudonocardiaceae</taxon>
        <taxon>Kibdelosporangium</taxon>
    </lineage>
</organism>
<keyword evidence="1" id="KW-0678">Repressor</keyword>
<dbReference type="OrthoDB" id="9802039at2"/>
<dbReference type="Proteomes" id="UP000287547">
    <property type="component" value="Unassembled WGS sequence"/>
</dbReference>
<evidence type="ECO:0000259" key="5">
    <source>
        <dbReference type="PROSITE" id="PS50937"/>
    </source>
</evidence>
<gene>
    <name evidence="6" type="ORF">DMH04_47085</name>
</gene>
<evidence type="ECO:0000256" key="1">
    <source>
        <dbReference type="ARBA" id="ARBA00022491"/>
    </source>
</evidence>
<dbReference type="SMART" id="SM00422">
    <property type="entry name" value="HTH_MERR"/>
    <property type="match status" value="1"/>
</dbReference>
<dbReference type="Pfam" id="PF13411">
    <property type="entry name" value="MerR_1"/>
    <property type="match status" value="1"/>
</dbReference>
<keyword evidence="2" id="KW-0805">Transcription regulation</keyword>
<dbReference type="RefSeq" id="WP_037274860.1">
    <property type="nucleotide sequence ID" value="NZ_QHKI01000074.1"/>
</dbReference>
<evidence type="ECO:0000313" key="6">
    <source>
        <dbReference type="EMBL" id="RSM68649.1"/>
    </source>
</evidence>
<evidence type="ECO:0000256" key="4">
    <source>
        <dbReference type="ARBA" id="ARBA00023163"/>
    </source>
</evidence>
<dbReference type="PANTHER" id="PTHR30204:SF69">
    <property type="entry name" value="MERR-FAMILY TRANSCRIPTIONAL REGULATOR"/>
    <property type="match status" value="1"/>
</dbReference>
<evidence type="ECO:0000256" key="3">
    <source>
        <dbReference type="ARBA" id="ARBA00023125"/>
    </source>
</evidence>
<dbReference type="InterPro" id="IPR000551">
    <property type="entry name" value="MerR-type_HTH_dom"/>
</dbReference>
<proteinExistence type="predicted"/>
<sequence>MRYSISEVAKCFGIRVSALRYYDELGLLPPAERRGTVRYYGEAELRRLVLIQTLHNQGMVSLADTATLIDDSRQSGRDVLTACVDTISTRISELKAAQQVLEHMLSCPRPEPLRDCPHLRAGLEDGVRAALSRS</sequence>
<name>A0A428YLC2_KIBAR</name>
<keyword evidence="3 6" id="KW-0238">DNA-binding</keyword>
<accession>A0A428YLC2</accession>
<feature type="domain" description="HTH merR-type" evidence="5">
    <location>
        <begin position="1"/>
        <end position="71"/>
    </location>
</feature>
<protein>
    <submittedName>
        <fullName evidence="6">MerR family DNA-binding transcriptional regulator</fullName>
    </submittedName>
</protein>
<reference evidence="6 7" key="1">
    <citation type="submission" date="2018-05" db="EMBL/GenBank/DDBJ databases">
        <title>Evolution of GPA BGCs.</title>
        <authorList>
            <person name="Waglechner N."/>
            <person name="Wright G.D."/>
        </authorList>
    </citation>
    <scope>NUCLEOTIDE SEQUENCE [LARGE SCALE GENOMIC DNA]</scope>
    <source>
        <strain evidence="6 7">A82846</strain>
    </source>
</reference>
<dbReference type="InterPro" id="IPR047057">
    <property type="entry name" value="MerR_fam"/>
</dbReference>
<evidence type="ECO:0000313" key="7">
    <source>
        <dbReference type="Proteomes" id="UP000287547"/>
    </source>
</evidence>
<dbReference type="Gene3D" id="1.10.1660.10">
    <property type="match status" value="1"/>
</dbReference>
<comment type="caution">
    <text evidence="6">The sequence shown here is derived from an EMBL/GenBank/DDBJ whole genome shotgun (WGS) entry which is preliminary data.</text>
</comment>
<dbReference type="PRINTS" id="PR00040">
    <property type="entry name" value="HTHMERR"/>
</dbReference>
<dbReference type="GO" id="GO:0003677">
    <property type="term" value="F:DNA binding"/>
    <property type="evidence" value="ECO:0007669"/>
    <property type="project" value="UniProtKB-KW"/>
</dbReference>
<keyword evidence="4" id="KW-0804">Transcription</keyword>
<dbReference type="InterPro" id="IPR009061">
    <property type="entry name" value="DNA-bd_dom_put_sf"/>
</dbReference>
<dbReference type="AlphaFoldDB" id="A0A428YLC2"/>